<evidence type="ECO:0000256" key="1">
    <source>
        <dbReference type="SAM" id="MobiDB-lite"/>
    </source>
</evidence>
<sequence>EFKENIQEHSDRSNGGIDWLLYREKILRPLFYLFIQQIERETGREMWAADNNASSHMTAQVQGSEERQKLGIQADDWPAQSPDLNKIKPL</sequence>
<dbReference type="OrthoDB" id="3687914at2759"/>
<dbReference type="AlphaFoldDB" id="A0A3N4J363"/>
<dbReference type="EMBL" id="ML120490">
    <property type="protein sequence ID" value="RPA91667.1"/>
    <property type="molecule type" value="Genomic_DNA"/>
</dbReference>
<dbReference type="Gene3D" id="3.30.420.10">
    <property type="entry name" value="Ribonuclease H-like superfamily/Ribonuclease H"/>
    <property type="match status" value="1"/>
</dbReference>
<dbReference type="GO" id="GO:0003676">
    <property type="term" value="F:nucleic acid binding"/>
    <property type="evidence" value="ECO:0007669"/>
    <property type="project" value="InterPro"/>
</dbReference>
<evidence type="ECO:0000313" key="2">
    <source>
        <dbReference type="EMBL" id="RPA91667.1"/>
    </source>
</evidence>
<evidence type="ECO:0000313" key="3">
    <source>
        <dbReference type="Proteomes" id="UP000276215"/>
    </source>
</evidence>
<keyword evidence="3" id="KW-1185">Reference proteome</keyword>
<organism evidence="2 3">
    <name type="scientific">Choiromyces venosus 120613-1</name>
    <dbReference type="NCBI Taxonomy" id="1336337"/>
    <lineage>
        <taxon>Eukaryota</taxon>
        <taxon>Fungi</taxon>
        <taxon>Dikarya</taxon>
        <taxon>Ascomycota</taxon>
        <taxon>Pezizomycotina</taxon>
        <taxon>Pezizomycetes</taxon>
        <taxon>Pezizales</taxon>
        <taxon>Tuberaceae</taxon>
        <taxon>Choiromyces</taxon>
    </lineage>
</organism>
<reference evidence="2 3" key="1">
    <citation type="journal article" date="2018" name="Nat. Ecol. Evol.">
        <title>Pezizomycetes genomes reveal the molecular basis of ectomycorrhizal truffle lifestyle.</title>
        <authorList>
            <person name="Murat C."/>
            <person name="Payen T."/>
            <person name="Noel B."/>
            <person name="Kuo A."/>
            <person name="Morin E."/>
            <person name="Chen J."/>
            <person name="Kohler A."/>
            <person name="Krizsan K."/>
            <person name="Balestrini R."/>
            <person name="Da Silva C."/>
            <person name="Montanini B."/>
            <person name="Hainaut M."/>
            <person name="Levati E."/>
            <person name="Barry K.W."/>
            <person name="Belfiori B."/>
            <person name="Cichocki N."/>
            <person name="Clum A."/>
            <person name="Dockter R.B."/>
            <person name="Fauchery L."/>
            <person name="Guy J."/>
            <person name="Iotti M."/>
            <person name="Le Tacon F."/>
            <person name="Lindquist E.A."/>
            <person name="Lipzen A."/>
            <person name="Malagnac F."/>
            <person name="Mello A."/>
            <person name="Molinier V."/>
            <person name="Miyauchi S."/>
            <person name="Poulain J."/>
            <person name="Riccioni C."/>
            <person name="Rubini A."/>
            <person name="Sitrit Y."/>
            <person name="Splivallo R."/>
            <person name="Traeger S."/>
            <person name="Wang M."/>
            <person name="Zifcakova L."/>
            <person name="Wipf D."/>
            <person name="Zambonelli A."/>
            <person name="Paolocci F."/>
            <person name="Nowrousian M."/>
            <person name="Ottonello S."/>
            <person name="Baldrian P."/>
            <person name="Spatafora J.W."/>
            <person name="Henrissat B."/>
            <person name="Nagy L.G."/>
            <person name="Aury J.M."/>
            <person name="Wincker P."/>
            <person name="Grigoriev I.V."/>
            <person name="Bonfante P."/>
            <person name="Martin F.M."/>
        </authorList>
    </citation>
    <scope>NUCLEOTIDE SEQUENCE [LARGE SCALE GENOMIC DNA]</scope>
    <source>
        <strain evidence="2 3">120613-1</strain>
    </source>
</reference>
<feature type="region of interest" description="Disordered" evidence="1">
    <location>
        <begin position="53"/>
        <end position="90"/>
    </location>
</feature>
<name>A0A3N4J363_9PEZI</name>
<protein>
    <submittedName>
        <fullName evidence="2">Uncharacterized protein</fullName>
    </submittedName>
</protein>
<dbReference type="Proteomes" id="UP000276215">
    <property type="component" value="Unassembled WGS sequence"/>
</dbReference>
<feature type="non-terminal residue" evidence="2">
    <location>
        <position position="1"/>
    </location>
</feature>
<dbReference type="InterPro" id="IPR036397">
    <property type="entry name" value="RNaseH_sf"/>
</dbReference>
<feature type="compositionally biased region" description="Polar residues" evidence="1">
    <location>
        <begin position="53"/>
        <end position="63"/>
    </location>
</feature>
<proteinExistence type="predicted"/>
<accession>A0A3N4J363</accession>
<gene>
    <name evidence="2" type="ORF">L873DRAFT_1713094</name>
</gene>